<gene>
    <name evidence="2" type="ORF">JRV97_01120</name>
</gene>
<keyword evidence="1" id="KW-0812">Transmembrane</keyword>
<proteinExistence type="predicted"/>
<evidence type="ECO:0000256" key="1">
    <source>
        <dbReference type="SAM" id="Phobius"/>
    </source>
</evidence>
<reference evidence="2 3" key="1">
    <citation type="submission" date="2021-02" db="EMBL/GenBank/DDBJ databases">
        <title>Characterization of Marinitoga sp. nov. str. BP5-C20A.</title>
        <authorList>
            <person name="Erauso G."/>
            <person name="Postec A."/>
        </authorList>
    </citation>
    <scope>NUCLEOTIDE SEQUENCE [LARGE SCALE GENOMIC DNA]</scope>
    <source>
        <strain evidence="2 3">BP5-C20A</strain>
    </source>
</reference>
<keyword evidence="3" id="KW-1185">Reference proteome</keyword>
<feature type="transmembrane region" description="Helical" evidence="1">
    <location>
        <begin position="21"/>
        <end position="46"/>
    </location>
</feature>
<evidence type="ECO:0000313" key="2">
    <source>
        <dbReference type="EMBL" id="WGS65187.1"/>
    </source>
</evidence>
<name>A0ABY8PRE4_9BACT</name>
<dbReference type="EMBL" id="CP069362">
    <property type="protein sequence ID" value="WGS65187.1"/>
    <property type="molecule type" value="Genomic_DNA"/>
</dbReference>
<keyword evidence="1" id="KW-1133">Transmembrane helix</keyword>
<organism evidence="2 3">
    <name type="scientific">Marinitoga aeolica</name>
    <dbReference type="NCBI Taxonomy" id="2809031"/>
    <lineage>
        <taxon>Bacteria</taxon>
        <taxon>Thermotogati</taxon>
        <taxon>Thermotogota</taxon>
        <taxon>Thermotogae</taxon>
        <taxon>Petrotogales</taxon>
        <taxon>Petrotogaceae</taxon>
        <taxon>Marinitoga</taxon>
    </lineage>
</organism>
<evidence type="ECO:0000313" key="3">
    <source>
        <dbReference type="Proteomes" id="UP001232493"/>
    </source>
</evidence>
<protein>
    <submittedName>
        <fullName evidence="2">Uncharacterized protein</fullName>
    </submittedName>
</protein>
<sequence length="47" mass="4856">MRKLIQSVGLAILGRIIGSHIGVAMFGTAVSGTWPLAIILAIIGLLI</sequence>
<dbReference type="RefSeq" id="WP_280999453.1">
    <property type="nucleotide sequence ID" value="NZ_CP069362.1"/>
</dbReference>
<accession>A0ABY8PRE4</accession>
<dbReference type="Proteomes" id="UP001232493">
    <property type="component" value="Chromosome"/>
</dbReference>
<keyword evidence="1" id="KW-0472">Membrane</keyword>